<organism evidence="5 7">
    <name type="scientific">Enterococcus haemoperoxidus ATCC BAA-382</name>
    <dbReference type="NCBI Taxonomy" id="1158608"/>
    <lineage>
        <taxon>Bacteria</taxon>
        <taxon>Bacillati</taxon>
        <taxon>Bacillota</taxon>
        <taxon>Bacilli</taxon>
        <taxon>Lactobacillales</taxon>
        <taxon>Enterococcaceae</taxon>
        <taxon>Enterococcus</taxon>
    </lineage>
</organism>
<dbReference type="eggNOG" id="COG1802">
    <property type="taxonomic scope" value="Bacteria"/>
</dbReference>
<dbReference type="Pfam" id="PF00392">
    <property type="entry name" value="GntR"/>
    <property type="match status" value="1"/>
</dbReference>
<keyword evidence="1" id="KW-0805">Transcription regulation</keyword>
<dbReference type="AlphaFoldDB" id="R2SWK1"/>
<sequence length="229" mass="26646">MKNKTDIAEVIEPNLNFSSTKSLKTTVYLALRKTILNGKIPVGTRINESMISARFNISRTPLRGALQRLRDENLLEYVPDRGMIVKGITIRDAYEIFTIRKSLDRLATITAMYEMSEADFKELELIVYLMQQQDKVGGNLASLFEEFNEFIYEKSHLFRLRDTIANIQNYLSYFRELSVHSKDRSKGAIEDHTKIYHYMKRKDEKQVGILLDKHLDNALNSILNEMDKN</sequence>
<feature type="domain" description="HTH gntR-type" evidence="4">
    <location>
        <begin position="21"/>
        <end position="88"/>
    </location>
</feature>
<evidence type="ECO:0000313" key="6">
    <source>
        <dbReference type="EMBL" id="EOT61795.1"/>
    </source>
</evidence>
<keyword evidence="2" id="KW-0238">DNA-binding</keyword>
<dbReference type="InterPro" id="IPR036388">
    <property type="entry name" value="WH-like_DNA-bd_sf"/>
</dbReference>
<dbReference type="EMBL" id="AJAR01000030">
    <property type="protein sequence ID" value="EOH92429.1"/>
    <property type="molecule type" value="Genomic_DNA"/>
</dbReference>
<name>R2SWK1_9ENTE</name>
<dbReference type="PROSITE" id="PS50949">
    <property type="entry name" value="HTH_GNTR"/>
    <property type="match status" value="1"/>
</dbReference>
<gene>
    <name evidence="6" type="ORF">I583_00777</name>
    <name evidence="5" type="ORF">UAW_03094</name>
</gene>
<dbReference type="GO" id="GO:0003700">
    <property type="term" value="F:DNA-binding transcription factor activity"/>
    <property type="evidence" value="ECO:0007669"/>
    <property type="project" value="InterPro"/>
</dbReference>
<dbReference type="Pfam" id="PF07729">
    <property type="entry name" value="FCD"/>
    <property type="match status" value="1"/>
</dbReference>
<reference evidence="5 7" key="1">
    <citation type="submission" date="2013-02" db="EMBL/GenBank/DDBJ databases">
        <title>The Genome Sequence of Enterococcus haemoperoxidus BAA-382.</title>
        <authorList>
            <consortium name="The Broad Institute Genome Sequencing Platform"/>
            <consortium name="The Broad Institute Genome Sequencing Center for Infectious Disease"/>
            <person name="Earl A.M."/>
            <person name="Gilmore M.S."/>
            <person name="Lebreton F."/>
            <person name="Walker B."/>
            <person name="Young S.K."/>
            <person name="Zeng Q."/>
            <person name="Gargeya S."/>
            <person name="Fitzgerald M."/>
            <person name="Haas B."/>
            <person name="Abouelleil A."/>
            <person name="Alvarado L."/>
            <person name="Arachchi H.M."/>
            <person name="Berlin A.M."/>
            <person name="Chapman S.B."/>
            <person name="Dewar J."/>
            <person name="Goldberg J."/>
            <person name="Griggs A."/>
            <person name="Gujja S."/>
            <person name="Hansen M."/>
            <person name="Howarth C."/>
            <person name="Imamovic A."/>
            <person name="Larimer J."/>
            <person name="McCowan C."/>
            <person name="Murphy C."/>
            <person name="Neiman D."/>
            <person name="Pearson M."/>
            <person name="Priest M."/>
            <person name="Roberts A."/>
            <person name="Saif S."/>
            <person name="Shea T."/>
            <person name="Sisk P."/>
            <person name="Sykes S."/>
            <person name="Wortman J."/>
            <person name="Nusbaum C."/>
            <person name="Birren B."/>
        </authorList>
    </citation>
    <scope>NUCLEOTIDE SEQUENCE [LARGE SCALE GENOMIC DNA]</scope>
    <source>
        <strain evidence="5 7">ATCC BAA-382</strain>
    </source>
</reference>
<dbReference type="RefSeq" id="WP_010763250.1">
    <property type="nucleotide sequence ID" value="NZ_KB946316.1"/>
</dbReference>
<dbReference type="PANTHER" id="PTHR43537">
    <property type="entry name" value="TRANSCRIPTIONAL REGULATOR, GNTR FAMILY"/>
    <property type="match status" value="1"/>
</dbReference>
<dbReference type="STRING" id="155618.RV06_GL000553"/>
<dbReference type="SUPFAM" id="SSF48008">
    <property type="entry name" value="GntR ligand-binding domain-like"/>
    <property type="match status" value="1"/>
</dbReference>
<dbReference type="Proteomes" id="UP000013858">
    <property type="component" value="Unassembled WGS sequence"/>
</dbReference>
<dbReference type="InterPro" id="IPR000524">
    <property type="entry name" value="Tscrpt_reg_HTH_GntR"/>
</dbReference>
<accession>R2SWK1</accession>
<keyword evidence="8" id="KW-1185">Reference proteome</keyword>
<evidence type="ECO:0000256" key="2">
    <source>
        <dbReference type="ARBA" id="ARBA00023125"/>
    </source>
</evidence>
<evidence type="ECO:0000313" key="8">
    <source>
        <dbReference type="Proteomes" id="UP000014197"/>
    </source>
</evidence>
<dbReference type="PATRIC" id="fig|1158608.3.peg.3026"/>
<dbReference type="InterPro" id="IPR036390">
    <property type="entry name" value="WH_DNA-bd_sf"/>
</dbReference>
<dbReference type="InterPro" id="IPR008920">
    <property type="entry name" value="TF_FadR/GntR_C"/>
</dbReference>
<dbReference type="PANTHER" id="PTHR43537:SF5">
    <property type="entry name" value="UXU OPERON TRANSCRIPTIONAL REGULATOR"/>
    <property type="match status" value="1"/>
</dbReference>
<keyword evidence="3" id="KW-0804">Transcription</keyword>
<evidence type="ECO:0000313" key="5">
    <source>
        <dbReference type="EMBL" id="EOH92429.1"/>
    </source>
</evidence>
<dbReference type="Gene3D" id="1.10.10.10">
    <property type="entry name" value="Winged helix-like DNA-binding domain superfamily/Winged helix DNA-binding domain"/>
    <property type="match status" value="1"/>
</dbReference>
<protein>
    <recommendedName>
        <fullName evidence="4">HTH gntR-type domain-containing protein</fullName>
    </recommendedName>
</protein>
<dbReference type="Proteomes" id="UP000014197">
    <property type="component" value="Unassembled WGS sequence"/>
</dbReference>
<dbReference type="InterPro" id="IPR011711">
    <property type="entry name" value="GntR_C"/>
</dbReference>
<evidence type="ECO:0000256" key="3">
    <source>
        <dbReference type="ARBA" id="ARBA00023163"/>
    </source>
</evidence>
<evidence type="ECO:0000259" key="4">
    <source>
        <dbReference type="PROSITE" id="PS50949"/>
    </source>
</evidence>
<dbReference type="EMBL" id="ASVY01000002">
    <property type="protein sequence ID" value="EOT61795.1"/>
    <property type="molecule type" value="Genomic_DNA"/>
</dbReference>
<evidence type="ECO:0000313" key="7">
    <source>
        <dbReference type="Proteomes" id="UP000013858"/>
    </source>
</evidence>
<evidence type="ECO:0000256" key="1">
    <source>
        <dbReference type="ARBA" id="ARBA00023015"/>
    </source>
</evidence>
<proteinExistence type="predicted"/>
<comment type="caution">
    <text evidence="5">The sequence shown here is derived from an EMBL/GenBank/DDBJ whole genome shotgun (WGS) entry which is preliminary data.</text>
</comment>
<dbReference type="SMART" id="SM00345">
    <property type="entry name" value="HTH_GNTR"/>
    <property type="match status" value="1"/>
</dbReference>
<dbReference type="SUPFAM" id="SSF46785">
    <property type="entry name" value="Winged helix' DNA-binding domain"/>
    <property type="match status" value="1"/>
</dbReference>
<reference evidence="6 8" key="2">
    <citation type="submission" date="2013-03" db="EMBL/GenBank/DDBJ databases">
        <title>The Genome Sequence of Enterococcus haemoperoxidus BAA-382 (PacBio/Illumina hybrid assembly).</title>
        <authorList>
            <consortium name="The Broad Institute Genomics Platform"/>
            <consortium name="The Broad Institute Genome Sequencing Center for Infectious Disease"/>
            <person name="Earl A."/>
            <person name="Russ C."/>
            <person name="Gilmore M."/>
            <person name="Surin D."/>
            <person name="Walker B."/>
            <person name="Young S."/>
            <person name="Zeng Q."/>
            <person name="Gargeya S."/>
            <person name="Fitzgerald M."/>
            <person name="Haas B."/>
            <person name="Abouelleil A."/>
            <person name="Allen A.W."/>
            <person name="Alvarado L."/>
            <person name="Arachchi H.M."/>
            <person name="Berlin A.M."/>
            <person name="Chapman S.B."/>
            <person name="Gainer-Dewar J."/>
            <person name="Goldberg J."/>
            <person name="Griggs A."/>
            <person name="Gujja S."/>
            <person name="Hansen M."/>
            <person name="Howarth C."/>
            <person name="Imamovic A."/>
            <person name="Ireland A."/>
            <person name="Larimer J."/>
            <person name="McCowan C."/>
            <person name="Murphy C."/>
            <person name="Pearson M."/>
            <person name="Poon T.W."/>
            <person name="Priest M."/>
            <person name="Roberts A."/>
            <person name="Saif S."/>
            <person name="Shea T."/>
            <person name="Sisk P."/>
            <person name="Sykes S."/>
            <person name="Wortman J."/>
            <person name="Nusbaum C."/>
            <person name="Birren B."/>
        </authorList>
    </citation>
    <scope>NUCLEOTIDE SEQUENCE [LARGE SCALE GENOMIC DNA]</scope>
    <source>
        <strain evidence="6 8">ATCC BAA-382</strain>
    </source>
</reference>
<dbReference type="OrthoDB" id="368257at2"/>
<dbReference type="GO" id="GO:0003677">
    <property type="term" value="F:DNA binding"/>
    <property type="evidence" value="ECO:0007669"/>
    <property type="project" value="UniProtKB-KW"/>
</dbReference>
<dbReference type="Gene3D" id="1.20.120.530">
    <property type="entry name" value="GntR ligand-binding domain-like"/>
    <property type="match status" value="1"/>
</dbReference>